<dbReference type="InterPro" id="IPR002104">
    <property type="entry name" value="Integrase_catalytic"/>
</dbReference>
<dbReference type="SUPFAM" id="SSF56349">
    <property type="entry name" value="DNA breaking-rejoining enzymes"/>
    <property type="match status" value="1"/>
</dbReference>
<protein>
    <submittedName>
        <fullName evidence="4">Site-specific tyrosine recombinase XerC</fullName>
    </submittedName>
</protein>
<evidence type="ECO:0000259" key="3">
    <source>
        <dbReference type="PROSITE" id="PS51898"/>
    </source>
</evidence>
<keyword evidence="1" id="KW-0233">DNA recombination</keyword>
<dbReference type="GO" id="GO:0015074">
    <property type="term" value="P:DNA integration"/>
    <property type="evidence" value="ECO:0007669"/>
    <property type="project" value="InterPro"/>
</dbReference>
<evidence type="ECO:0000256" key="2">
    <source>
        <dbReference type="SAM" id="MobiDB-lite"/>
    </source>
</evidence>
<evidence type="ECO:0000313" key="5">
    <source>
        <dbReference type="Proteomes" id="UP000319576"/>
    </source>
</evidence>
<dbReference type="InterPro" id="IPR050090">
    <property type="entry name" value="Tyrosine_recombinase_XerCD"/>
</dbReference>
<feature type="compositionally biased region" description="Basic residues" evidence="2">
    <location>
        <begin position="295"/>
        <end position="304"/>
    </location>
</feature>
<gene>
    <name evidence="4" type="ORF">ETAA1_59260</name>
</gene>
<reference evidence="4 5" key="1">
    <citation type="submission" date="2019-02" db="EMBL/GenBank/DDBJ databases">
        <title>Deep-cultivation of Planctomycetes and their phenomic and genomic characterization uncovers novel biology.</title>
        <authorList>
            <person name="Wiegand S."/>
            <person name="Jogler M."/>
            <person name="Boedeker C."/>
            <person name="Pinto D."/>
            <person name="Vollmers J."/>
            <person name="Rivas-Marin E."/>
            <person name="Kohn T."/>
            <person name="Peeters S.H."/>
            <person name="Heuer A."/>
            <person name="Rast P."/>
            <person name="Oberbeckmann S."/>
            <person name="Bunk B."/>
            <person name="Jeske O."/>
            <person name="Meyerdierks A."/>
            <person name="Storesund J.E."/>
            <person name="Kallscheuer N."/>
            <person name="Luecker S."/>
            <person name="Lage O.M."/>
            <person name="Pohl T."/>
            <person name="Merkel B.J."/>
            <person name="Hornburger P."/>
            <person name="Mueller R.-W."/>
            <person name="Bruemmer F."/>
            <person name="Labrenz M."/>
            <person name="Spormann A.M."/>
            <person name="Op den Camp H."/>
            <person name="Overmann J."/>
            <person name="Amann R."/>
            <person name="Jetten M.S.M."/>
            <person name="Mascher T."/>
            <person name="Medema M.H."/>
            <person name="Devos D.P."/>
            <person name="Kaster A.-K."/>
            <person name="Ovreas L."/>
            <person name="Rohde M."/>
            <person name="Galperin M.Y."/>
            <person name="Jogler C."/>
        </authorList>
    </citation>
    <scope>NUCLEOTIDE SEQUENCE [LARGE SCALE GENOMIC DNA]</scope>
    <source>
        <strain evidence="4 5">ETA_A1</strain>
    </source>
</reference>
<dbReference type="GO" id="GO:0006310">
    <property type="term" value="P:DNA recombination"/>
    <property type="evidence" value="ECO:0007669"/>
    <property type="project" value="UniProtKB-KW"/>
</dbReference>
<keyword evidence="5" id="KW-1185">Reference proteome</keyword>
<sequence>MPRPRNLTPTYSRHKQSGRGRLTWTDIAGVRHEKLLPGQHGSTESLAAKARLELEIATSPTHSSVTPTDITLAEVLAAYLTHATRYYVDAAGKPTKELDNMKSAIKPARELYAATPAAQFGPKALAAVRQHMVGLGWCRSLVNRQVDRIRRVLRWAASEELIPGSTYEALRTLAGLRRGRTEARESEPVRPVADEVVAATLPYLPHHVRVIVELMMHTGMRPSEACRLTLDRLDRGSEVWVYRPEKHKTAHHGKPRVIPFGPKARAVLSAFLAGQEPSATEPVFSPRRAGEERHARLRAARKSKVQPSQVSRKKARPKRQPAVLYTARALAHAVLVAAEKAGVPHWHPYQLRHSYATKVRRHHGLEAAGAALGHTRMSATEVYAERDEQLAVNVAAKIG</sequence>
<dbReference type="GO" id="GO:0003677">
    <property type="term" value="F:DNA binding"/>
    <property type="evidence" value="ECO:0007669"/>
    <property type="project" value="InterPro"/>
</dbReference>
<evidence type="ECO:0000313" key="4">
    <source>
        <dbReference type="EMBL" id="QDU23916.1"/>
    </source>
</evidence>
<dbReference type="PROSITE" id="PS51898">
    <property type="entry name" value="TYR_RECOMBINASE"/>
    <property type="match status" value="1"/>
</dbReference>
<dbReference type="OrthoDB" id="254233at2"/>
<proteinExistence type="predicted"/>
<dbReference type="RefSeq" id="WP_145244125.1">
    <property type="nucleotide sequence ID" value="NZ_CP036273.1"/>
</dbReference>
<feature type="domain" description="Tyr recombinase" evidence="3">
    <location>
        <begin position="186"/>
        <end position="396"/>
    </location>
</feature>
<dbReference type="Pfam" id="PF00589">
    <property type="entry name" value="Phage_integrase"/>
    <property type="match status" value="1"/>
</dbReference>
<dbReference type="PANTHER" id="PTHR30349">
    <property type="entry name" value="PHAGE INTEGRASE-RELATED"/>
    <property type="match status" value="1"/>
</dbReference>
<dbReference type="EMBL" id="CP036273">
    <property type="protein sequence ID" value="QDU23916.1"/>
    <property type="molecule type" value="Genomic_DNA"/>
</dbReference>
<dbReference type="PANTHER" id="PTHR30349:SF64">
    <property type="entry name" value="PROPHAGE INTEGRASE INTD-RELATED"/>
    <property type="match status" value="1"/>
</dbReference>
<dbReference type="KEGG" id="uli:ETAA1_59260"/>
<dbReference type="InterPro" id="IPR011010">
    <property type="entry name" value="DNA_brk_join_enz"/>
</dbReference>
<accession>A0A517Y2A1</accession>
<name>A0A517Y2A1_9BACT</name>
<dbReference type="Proteomes" id="UP000319576">
    <property type="component" value="Chromosome"/>
</dbReference>
<dbReference type="AlphaFoldDB" id="A0A517Y2A1"/>
<dbReference type="Gene3D" id="1.10.443.10">
    <property type="entry name" value="Intergrase catalytic core"/>
    <property type="match status" value="1"/>
</dbReference>
<evidence type="ECO:0000256" key="1">
    <source>
        <dbReference type="ARBA" id="ARBA00023172"/>
    </source>
</evidence>
<dbReference type="InterPro" id="IPR013762">
    <property type="entry name" value="Integrase-like_cat_sf"/>
</dbReference>
<feature type="region of interest" description="Disordered" evidence="2">
    <location>
        <begin position="278"/>
        <end position="319"/>
    </location>
</feature>
<organism evidence="4 5">
    <name type="scientific">Urbifossiella limnaea</name>
    <dbReference type="NCBI Taxonomy" id="2528023"/>
    <lineage>
        <taxon>Bacteria</taxon>
        <taxon>Pseudomonadati</taxon>
        <taxon>Planctomycetota</taxon>
        <taxon>Planctomycetia</taxon>
        <taxon>Gemmatales</taxon>
        <taxon>Gemmataceae</taxon>
        <taxon>Urbifossiella</taxon>
    </lineage>
</organism>